<keyword evidence="5" id="KW-0808">Transferase</keyword>
<evidence type="ECO:0000256" key="13">
    <source>
        <dbReference type="ARBA" id="ARBA00049244"/>
    </source>
</evidence>
<dbReference type="Proteomes" id="UP000001471">
    <property type="component" value="Unassembled WGS sequence"/>
</dbReference>
<dbReference type="eggNOG" id="KOG3657">
    <property type="taxonomic scope" value="Eukaryota"/>
</dbReference>
<accession>B2WJD2</accession>
<dbReference type="InterPro" id="IPR047580">
    <property type="entry name" value="POLG_palm_dom"/>
</dbReference>
<dbReference type="EC" id="2.7.7.7" evidence="4"/>
<dbReference type="InterPro" id="IPR001098">
    <property type="entry name" value="DNA-dir_DNA_pol_A_palm_dom"/>
</dbReference>
<dbReference type="GO" id="GO:0008408">
    <property type="term" value="F:3'-5' exonuclease activity"/>
    <property type="evidence" value="ECO:0007669"/>
    <property type="project" value="TreeGrafter"/>
</dbReference>
<dbReference type="CDD" id="cd08641">
    <property type="entry name" value="DNA_pol_gammaA"/>
    <property type="match status" value="1"/>
</dbReference>
<protein>
    <recommendedName>
        <fullName evidence="4">DNA-directed DNA polymerase</fullName>
        <ecNumber evidence="4">2.7.7.7</ecNumber>
    </recommendedName>
    <alternativeName>
        <fullName evidence="12">Mitochondrial DNA polymerase catalytic subunit</fullName>
    </alternativeName>
</protein>
<evidence type="ECO:0000256" key="2">
    <source>
        <dbReference type="ARBA" id="ARBA00004173"/>
    </source>
</evidence>
<comment type="function">
    <text evidence="14">Involved in the replication of mitochondrial DNA.</text>
</comment>
<evidence type="ECO:0000256" key="8">
    <source>
        <dbReference type="ARBA" id="ARBA00022842"/>
    </source>
</evidence>
<dbReference type="Pfam" id="PF18136">
    <property type="entry name" value="DNApol_Exo"/>
    <property type="match status" value="2"/>
</dbReference>
<dbReference type="Pfam" id="PF00476">
    <property type="entry name" value="DNA_pol_A"/>
    <property type="match status" value="1"/>
</dbReference>
<keyword evidence="9" id="KW-0239">DNA-directed DNA polymerase</keyword>
<keyword evidence="6" id="KW-0548">Nucleotidyltransferase</keyword>
<keyword evidence="7" id="KW-0235">DNA replication</keyword>
<evidence type="ECO:0000313" key="18">
    <source>
        <dbReference type="Proteomes" id="UP000001471"/>
    </source>
</evidence>
<comment type="subcellular location">
    <subcellularLocation>
        <location evidence="2">Mitochondrion</location>
    </subcellularLocation>
</comment>
<dbReference type="InterPro" id="IPR041336">
    <property type="entry name" value="DNApol_Exo"/>
</dbReference>
<feature type="domain" description="DNA-directed DNA polymerase family A palm" evidence="16">
    <location>
        <begin position="1069"/>
        <end position="1299"/>
    </location>
</feature>
<keyword evidence="10" id="KW-0238">DNA-binding</keyword>
<dbReference type="InParanoid" id="B2WJD2"/>
<reference evidence="18" key="1">
    <citation type="journal article" date="2013" name="G3 (Bethesda)">
        <title>Comparative genomics of a plant-pathogenic fungus, Pyrenophora tritici-repentis, reveals transduplication and the impact of repeat elements on pathogenicity and population divergence.</title>
        <authorList>
            <person name="Manning V.A."/>
            <person name="Pandelova I."/>
            <person name="Dhillon B."/>
            <person name="Wilhelm L.J."/>
            <person name="Goodwin S.B."/>
            <person name="Berlin A.M."/>
            <person name="Figueroa M."/>
            <person name="Freitag M."/>
            <person name="Hane J.K."/>
            <person name="Henrissat B."/>
            <person name="Holman W.H."/>
            <person name="Kodira C.D."/>
            <person name="Martin J."/>
            <person name="Oliver R.P."/>
            <person name="Robbertse B."/>
            <person name="Schackwitz W."/>
            <person name="Schwartz D.C."/>
            <person name="Spatafora J.W."/>
            <person name="Turgeon B.G."/>
            <person name="Yandava C."/>
            <person name="Young S."/>
            <person name="Zhou S."/>
            <person name="Zeng Q."/>
            <person name="Grigoriev I.V."/>
            <person name="Ma L.-J."/>
            <person name="Ciuffetti L.M."/>
        </authorList>
    </citation>
    <scope>NUCLEOTIDE SEQUENCE [LARGE SCALE GENOMIC DNA]</scope>
    <source>
        <strain evidence="18">Pt-1C-BFP</strain>
    </source>
</reference>
<evidence type="ECO:0000313" key="17">
    <source>
        <dbReference type="EMBL" id="EDU43142.1"/>
    </source>
</evidence>
<evidence type="ECO:0000256" key="3">
    <source>
        <dbReference type="ARBA" id="ARBA00007705"/>
    </source>
</evidence>
<keyword evidence="8" id="KW-0460">Magnesium</keyword>
<dbReference type="GO" id="GO:0003677">
    <property type="term" value="F:DNA binding"/>
    <property type="evidence" value="ECO:0007669"/>
    <property type="project" value="UniProtKB-KW"/>
</dbReference>
<evidence type="ECO:0000256" key="14">
    <source>
        <dbReference type="ARBA" id="ARBA00057053"/>
    </source>
</evidence>
<dbReference type="PANTHER" id="PTHR10267">
    <property type="entry name" value="DNA POLYMERASE SUBUNIT GAMMA-1"/>
    <property type="match status" value="1"/>
</dbReference>
<dbReference type="Gene3D" id="3.30.70.370">
    <property type="match status" value="1"/>
</dbReference>
<dbReference type="FunCoup" id="B2WJD2">
    <property type="interactions" value="742"/>
</dbReference>
<dbReference type="HOGENOM" id="CLU_001524_2_2_1"/>
<dbReference type="GO" id="GO:0006264">
    <property type="term" value="P:mitochondrial DNA replication"/>
    <property type="evidence" value="ECO:0007669"/>
    <property type="project" value="InterPro"/>
</dbReference>
<evidence type="ECO:0000256" key="7">
    <source>
        <dbReference type="ARBA" id="ARBA00022705"/>
    </source>
</evidence>
<dbReference type="STRING" id="426418.B2WJD2"/>
<gene>
    <name evidence="17" type="ORF">PTRG_10091</name>
</gene>
<feature type="region of interest" description="Disordered" evidence="15">
    <location>
        <begin position="1442"/>
        <end position="1466"/>
    </location>
</feature>
<evidence type="ECO:0000256" key="4">
    <source>
        <dbReference type="ARBA" id="ARBA00012417"/>
    </source>
</evidence>
<dbReference type="FunFam" id="1.10.150.20:FF:000035">
    <property type="entry name" value="DNA polymerase gamma, mitochondrial"/>
    <property type="match status" value="1"/>
</dbReference>
<sequence length="1526" mass="172985">MATVSDAKAFRERLKLEMPRYNSPGKGRCPPIGVQHLSSHIHAQVFPGAKTEPPPELVALSEDHLKRHDLLGKNQDQTPPVGFDMPDLQGATLDEHFYKLGMDTAEPFLSMAKTLRWANPPPRPTKWVRQSGWTKYHSDGKTEKVDVPDETMLVFDCEVMYKETPFACMACAASPTAWYAWISPWLLEESESDRHLIPLGDTSIPRIIVGHNVGYDRGRVAEEYQITQSKNCFIDTMSLHVASNGMCSRQRPSWMKNRKTREQQEMAVDDDQNASIGLDMSAAEEELWMGRSAINSLRDVAKFHCNINLDKAQREYFGELDRAGVREKLDELLDYCAKDVEITHQVYQKVFPLFLETCPHPVSFAALRFLASVILPINETWDVYLKNAEGTYRHLDDAVRARLVALTEKALEVKEQPEVYNNDPWLSQLDCPIGVQHLSSHIHAQVFPGAKTEPPPELVALSEDHLKRHDLLGKNQDQTPPVGFDMPDLQGATLDEHFYKLGMDTAEPFLSMAKTLRWANPPPRPTKWVRQSGWTKYHSDGKTEKVDVPDETMLVFDCEVMYKETPFACMACAASPTAWYAWISPWLLEESESDRHLIPLGDTSIPRIIVGHNVGYDRGRVAEEYQITQSKNCFIDTMSLHVASNGMCSRQRPSWMKNRKTREQQEMAVDDDQNASIGLDMSAAEEELWMGRSAINSLRDVAKFHCNINLDKAQREYFGELDRAGVREKLDELLDYCAKDVEITHQVYQKVFPLFLETCPHPVSFAALRFLASVILPINETWDVYLKNAEGTYRHLDDAVRARLVALTEKALEVKEQPEVYNNDPWLSQLDWSGQEIKMVKGKKKDDPPRPAARQKKPGMPKWYKDLFAKSDGPMTLTVRTRITPILLKLAWDGHPLVWSDKHGWTYKVPMDEVFAYNDKGMKQLDMSEEENLKLRDDTENAYFKIPHKDGPLARCANPLAKGYLQYFEKGKLGSEYTYAKEALEMNASCSYWISARDRIMSQMVVYDKDVPKKSKVSKAPKLTSASTAPKGKKVGFILPQIIPMGTITRRSVENTWLTASNAKKNRVGSELKSMVRAPKGYCFVGADVDSQELWIASLIGDATFQLHGGNAVGFMTLEGTKAAGTDLHSRTAAILGISRNDAKVFNYGRIYGAGLKFASTLLRQFNPSLTDAQTTKTAEDLYKNTKGMKTNRKQLHERSFWRGGTESFVFNKLEDFAEQERPRTPVLGAAITEALQRRYLSKGGFMTSRINWAIQSSGVDYLHLLIVSMDYLTRRFNLDCRLSITVHDEIRYLVKEEDKYKAAMALQIANVWTRAMFSQQMGINELPQSCAYFSAVDIDHVLRKEVDMDCITPSNKDAIPHGESLDIMALLDKGRAARLDPKIKPKSSPSPDTYTAAYRPRIPIMTTLSGSDITSPTALAYLKAQITSDDQELARILKPLRAPPKPKTKAAQEKEAREDKQRETDHALQHYKAMEWDQSSRSQITRSEDMWQDLYARSGKDGGRAQYWQTGIPHRLSVTPKAARV</sequence>
<name>B2WJD2_PYRTR</name>
<evidence type="ECO:0000259" key="16">
    <source>
        <dbReference type="SMART" id="SM00482"/>
    </source>
</evidence>
<proteinExistence type="inferred from homology"/>
<dbReference type="InterPro" id="IPR012337">
    <property type="entry name" value="RNaseH-like_sf"/>
</dbReference>
<dbReference type="GO" id="GO:0005760">
    <property type="term" value="C:gamma DNA polymerase complex"/>
    <property type="evidence" value="ECO:0007669"/>
    <property type="project" value="InterPro"/>
</dbReference>
<evidence type="ECO:0000256" key="5">
    <source>
        <dbReference type="ARBA" id="ARBA00022679"/>
    </source>
</evidence>
<dbReference type="Gene3D" id="3.30.420.390">
    <property type="match status" value="4"/>
</dbReference>
<dbReference type="SMART" id="SM00482">
    <property type="entry name" value="POLAc"/>
    <property type="match status" value="1"/>
</dbReference>
<evidence type="ECO:0000256" key="11">
    <source>
        <dbReference type="ARBA" id="ARBA00023128"/>
    </source>
</evidence>
<dbReference type="SUPFAM" id="SSF53098">
    <property type="entry name" value="Ribonuclease H-like"/>
    <property type="match status" value="2"/>
</dbReference>
<dbReference type="OMA" id="RWLDTMS"/>
<evidence type="ECO:0000256" key="6">
    <source>
        <dbReference type="ARBA" id="ARBA00022695"/>
    </source>
</evidence>
<dbReference type="InterPro" id="IPR002297">
    <property type="entry name" value="DNA-dir_DNA_pol_A_mt"/>
</dbReference>
<keyword evidence="11" id="KW-0496">Mitochondrion</keyword>
<evidence type="ECO:0000256" key="9">
    <source>
        <dbReference type="ARBA" id="ARBA00022932"/>
    </source>
</evidence>
<dbReference type="SUPFAM" id="SSF56672">
    <property type="entry name" value="DNA/RNA polymerases"/>
    <property type="match status" value="1"/>
</dbReference>
<dbReference type="Gene3D" id="1.10.150.20">
    <property type="entry name" value="5' to 3' exonuclease, C-terminal subdomain"/>
    <property type="match status" value="1"/>
</dbReference>
<dbReference type="PRINTS" id="PR00867">
    <property type="entry name" value="DNAPOLG"/>
</dbReference>
<dbReference type="FunFam" id="3.30.420.390:FF:000003">
    <property type="entry name" value="DNA polymerase gamma, mitochondrial"/>
    <property type="match status" value="2"/>
</dbReference>
<comment type="catalytic activity">
    <reaction evidence="13">
        <text>DNA(n) + a 2'-deoxyribonucleoside 5'-triphosphate = DNA(n+1) + diphosphate</text>
        <dbReference type="Rhea" id="RHEA:22508"/>
        <dbReference type="Rhea" id="RHEA-COMP:17339"/>
        <dbReference type="Rhea" id="RHEA-COMP:17340"/>
        <dbReference type="ChEBI" id="CHEBI:33019"/>
        <dbReference type="ChEBI" id="CHEBI:61560"/>
        <dbReference type="ChEBI" id="CHEBI:173112"/>
        <dbReference type="EC" id="2.7.7.7"/>
    </reaction>
</comment>
<organism evidence="17 18">
    <name type="scientific">Pyrenophora tritici-repentis (strain Pt-1C-BFP)</name>
    <name type="common">Wheat tan spot fungus</name>
    <name type="synonym">Drechslera tritici-repentis</name>
    <dbReference type="NCBI Taxonomy" id="426418"/>
    <lineage>
        <taxon>Eukaryota</taxon>
        <taxon>Fungi</taxon>
        <taxon>Dikarya</taxon>
        <taxon>Ascomycota</taxon>
        <taxon>Pezizomycotina</taxon>
        <taxon>Dothideomycetes</taxon>
        <taxon>Pleosporomycetidae</taxon>
        <taxon>Pleosporales</taxon>
        <taxon>Pleosporineae</taxon>
        <taxon>Pleosporaceae</taxon>
        <taxon>Pyrenophora</taxon>
    </lineage>
</organism>
<evidence type="ECO:0000256" key="1">
    <source>
        <dbReference type="ARBA" id="ARBA00001946"/>
    </source>
</evidence>
<comment type="similarity">
    <text evidence="3">Belongs to the DNA polymerase type-A family.</text>
</comment>
<dbReference type="EMBL" id="DS231626">
    <property type="protein sequence ID" value="EDU43142.1"/>
    <property type="molecule type" value="Genomic_DNA"/>
</dbReference>
<dbReference type="InterPro" id="IPR019760">
    <property type="entry name" value="DNA-dir_DNA_pol_A_CS"/>
</dbReference>
<dbReference type="InterPro" id="IPR043502">
    <property type="entry name" value="DNA/RNA_pol_sf"/>
</dbReference>
<dbReference type="PANTHER" id="PTHR10267:SF0">
    <property type="entry name" value="DNA POLYMERASE SUBUNIT GAMMA-1"/>
    <property type="match status" value="1"/>
</dbReference>
<dbReference type="GO" id="GO:0003887">
    <property type="term" value="F:DNA-directed DNA polymerase activity"/>
    <property type="evidence" value="ECO:0007669"/>
    <property type="project" value="UniProtKB-KW"/>
</dbReference>
<dbReference type="PROSITE" id="PS00447">
    <property type="entry name" value="DNA_POLYMERASE_A"/>
    <property type="match status" value="1"/>
</dbReference>
<comment type="cofactor">
    <cofactor evidence="1">
        <name>Mg(2+)</name>
        <dbReference type="ChEBI" id="CHEBI:18420"/>
    </cofactor>
</comment>
<evidence type="ECO:0000256" key="12">
    <source>
        <dbReference type="ARBA" id="ARBA00031966"/>
    </source>
</evidence>
<dbReference type="OrthoDB" id="5588663at2759"/>
<evidence type="ECO:0000256" key="10">
    <source>
        <dbReference type="ARBA" id="ARBA00023125"/>
    </source>
</evidence>
<evidence type="ECO:0000256" key="15">
    <source>
        <dbReference type="SAM" id="MobiDB-lite"/>
    </source>
</evidence>
<feature type="compositionally biased region" description="Basic and acidic residues" evidence="15">
    <location>
        <begin position="1451"/>
        <end position="1466"/>
    </location>
</feature>